<keyword evidence="4" id="KW-1185">Reference proteome</keyword>
<evidence type="ECO:0000313" key="4">
    <source>
        <dbReference type="Proteomes" id="UP000681315"/>
    </source>
</evidence>
<evidence type="ECO:0000313" key="3">
    <source>
        <dbReference type="EMBL" id="MBO3100243.1"/>
    </source>
</evidence>
<proteinExistence type="predicted"/>
<name>A0ABS3SWX9_9FLAO</name>
<reference evidence="3 4" key="1">
    <citation type="submission" date="2021-03" db="EMBL/GenBank/DDBJ databases">
        <title>Gelidibacter sp. nov., isolated from costal sediment.</title>
        <authorList>
            <person name="Lun K.-Y."/>
        </authorList>
    </citation>
    <scope>NUCLEOTIDE SEQUENCE [LARGE SCALE GENOMIC DNA]</scope>
    <source>
        <strain evidence="3 4">DF109</strain>
    </source>
</reference>
<dbReference type="Proteomes" id="UP000681315">
    <property type="component" value="Unassembled WGS sequence"/>
</dbReference>
<protein>
    <submittedName>
        <fullName evidence="3">T9SS type A sorting domain-containing protein</fullName>
    </submittedName>
</protein>
<dbReference type="EMBL" id="JAGEVG010000035">
    <property type="protein sequence ID" value="MBO3100243.1"/>
    <property type="molecule type" value="Genomic_DNA"/>
</dbReference>
<feature type="domain" description="Secretion system C-terminal sorting" evidence="2">
    <location>
        <begin position="712"/>
        <end position="775"/>
    </location>
</feature>
<evidence type="ECO:0000259" key="2">
    <source>
        <dbReference type="Pfam" id="PF18962"/>
    </source>
</evidence>
<organism evidence="3 4">
    <name type="scientific">Gelidibacter pelagius</name>
    <dbReference type="NCBI Taxonomy" id="2819985"/>
    <lineage>
        <taxon>Bacteria</taxon>
        <taxon>Pseudomonadati</taxon>
        <taxon>Bacteroidota</taxon>
        <taxon>Flavobacteriia</taxon>
        <taxon>Flavobacteriales</taxon>
        <taxon>Flavobacteriaceae</taxon>
        <taxon>Gelidibacter</taxon>
    </lineage>
</organism>
<accession>A0ABS3SWX9</accession>
<sequence>MVKNYTSNWILFAILLFTFNYSYSQTVTFTGSPTDFLPSQKITGDANVDYYVSFDEASKTMYFGAFRTSGIFAADHYFTIYFDADPQPALTNGEGTTTGIRQHERTPTLPFSANDRFVVTNNPSGEKTQHHRRGGRSWGLIPPPQQPAQHTSSNALEIAIKISKLDITSIATKGIYFSMFMASNAGLYGYDDINYPIKFVGNNSTGYFGGIGVTSKISNPTAYKNIPILHSLINQNPTSGIKYAYLEFIDNEYNVSGNIELVRGGTSLIGPDGTLVIDTFINNGLVTFESNSNGFSGLIANSVGGSGRMQYYRHVNQAGSGTTGKNDLISTPFAGQTFGEFAAVNDNLLSHPTIPTQKGFGPFDKTTAKYQNYDTVINENTLLESGVGYRAGSELDGSLTGGAFLFTGSVNTSDISVPLAHTSDDFGRWNLIGNPYPSYINMHELIQLNTPQFDESENYDGIYAYNGNPTNSNISNEIWEVHNLATTLAPDGRRDMAPGQGFYVSSKTGGGSFTFTATSRTPGYGDDFIENRAAAPIDNASLRLTITNSSNTTHTDIYFNNEGTLDHDRGYDSAQIGNPIFTIFSKLVEDSTNRDVPLVIQTLPYSILETEVNVPIGIKASQGEQVTIRAINTPAPLPLPESVEVYFEDRVAQTSTLLNTSTLPHNDYYIFTPTTNLTGTMGRFFLRFTNKSLSTSSPNFDALDVYSPVNTGNLIVKGSVNEVTNLQIFDLNGRLVQTFSVQPYQAENRFEVSNLAAGIYIVKLDNKTQSKIKKIQLSNKL</sequence>
<keyword evidence="1" id="KW-0732">Signal</keyword>
<comment type="caution">
    <text evidence="3">The sequence shown here is derived from an EMBL/GenBank/DDBJ whole genome shotgun (WGS) entry which is preliminary data.</text>
</comment>
<dbReference type="RefSeq" id="WP_208235348.1">
    <property type="nucleotide sequence ID" value="NZ_JAGEVG010000035.1"/>
</dbReference>
<gene>
    <name evidence="3" type="ORF">J4051_18380</name>
</gene>
<dbReference type="Pfam" id="PF18962">
    <property type="entry name" value="Por_Secre_tail"/>
    <property type="match status" value="1"/>
</dbReference>
<dbReference type="NCBIfam" id="TIGR04183">
    <property type="entry name" value="Por_Secre_tail"/>
    <property type="match status" value="1"/>
</dbReference>
<evidence type="ECO:0000256" key="1">
    <source>
        <dbReference type="ARBA" id="ARBA00022729"/>
    </source>
</evidence>
<dbReference type="InterPro" id="IPR026444">
    <property type="entry name" value="Secre_tail"/>
</dbReference>